<dbReference type="OrthoDB" id="2050363at2"/>
<accession>A0A1S8T8P4</accession>
<evidence type="ECO:0000313" key="2">
    <source>
        <dbReference type="Proteomes" id="UP000190890"/>
    </source>
</evidence>
<dbReference type="Pfam" id="PF13262">
    <property type="entry name" value="DUF4054"/>
    <property type="match status" value="1"/>
</dbReference>
<gene>
    <name evidence="1" type="ORF">CLPUN_42320</name>
</gene>
<dbReference type="AlphaFoldDB" id="A0A1S8T8P4"/>
<proteinExistence type="predicted"/>
<evidence type="ECO:0000313" key="1">
    <source>
        <dbReference type="EMBL" id="OOM73994.1"/>
    </source>
</evidence>
<dbReference type="EMBL" id="LZZM01000206">
    <property type="protein sequence ID" value="OOM73994.1"/>
    <property type="molecule type" value="Genomic_DNA"/>
</dbReference>
<dbReference type="InterPro" id="IPR025127">
    <property type="entry name" value="DUF4054"/>
</dbReference>
<sequence length="165" mass="18029">MYNTDLETYANQVAVSASNIKAGDNPKYELKDFYIQYPQFGPNISGEFIVPEIIMQMYLNLADASIKESRWHTSWKIAMGWFIAHFLTLYVQGMADPNGGAAAVIKAGQARGLESSVSVGDVHVSTDYSTIANGIDGWANWLSTSYGTQLATIGRFVGKGGMCVR</sequence>
<dbReference type="STRING" id="29367.CLPUN_42320"/>
<keyword evidence="2" id="KW-1185">Reference proteome</keyword>
<comment type="caution">
    <text evidence="1">The sequence shown here is derived from an EMBL/GenBank/DDBJ whole genome shotgun (WGS) entry which is preliminary data.</text>
</comment>
<organism evidence="1 2">
    <name type="scientific">Clostridium puniceum</name>
    <dbReference type="NCBI Taxonomy" id="29367"/>
    <lineage>
        <taxon>Bacteria</taxon>
        <taxon>Bacillati</taxon>
        <taxon>Bacillota</taxon>
        <taxon>Clostridia</taxon>
        <taxon>Eubacteriales</taxon>
        <taxon>Clostridiaceae</taxon>
        <taxon>Clostridium</taxon>
    </lineage>
</organism>
<evidence type="ECO:0008006" key="3">
    <source>
        <dbReference type="Google" id="ProtNLM"/>
    </source>
</evidence>
<dbReference type="Proteomes" id="UP000190890">
    <property type="component" value="Unassembled WGS sequence"/>
</dbReference>
<name>A0A1S8T8P4_9CLOT</name>
<dbReference type="RefSeq" id="WP_077849179.1">
    <property type="nucleotide sequence ID" value="NZ_LZZM01000206.1"/>
</dbReference>
<reference evidence="1 2" key="1">
    <citation type="submission" date="2016-05" db="EMBL/GenBank/DDBJ databases">
        <title>Microbial solvent formation.</title>
        <authorList>
            <person name="Poehlein A."/>
            <person name="Montoya Solano J.D."/>
            <person name="Flitsch S."/>
            <person name="Krabben P."/>
            <person name="Duerre P."/>
            <person name="Daniel R."/>
        </authorList>
    </citation>
    <scope>NUCLEOTIDE SEQUENCE [LARGE SCALE GENOMIC DNA]</scope>
    <source>
        <strain evidence="1 2">DSM 2619</strain>
    </source>
</reference>
<protein>
    <recommendedName>
        <fullName evidence="3">DUF4054 domain-containing protein</fullName>
    </recommendedName>
</protein>